<sequence length="125" mass="14261">MFGIPFGGAYYATMPNPEEQKGEPYQTPAREVELEYYQTLAVRDVIEAKQESKAKERLIAVHHSPSSQRCSLPKIKIPQFSGAFTDWEAFRDLFKSIVHDREDISPTEKFSYLKTALSRGCFGSH</sequence>
<accession>A0A8K0P9W5</accession>
<dbReference type="Pfam" id="PF03564">
    <property type="entry name" value="DUF1759"/>
    <property type="match status" value="1"/>
</dbReference>
<dbReference type="EMBL" id="KZ309622">
    <property type="protein sequence ID" value="KAG8239391.1"/>
    <property type="molecule type" value="Genomic_DNA"/>
</dbReference>
<reference evidence="1" key="1">
    <citation type="submission" date="2013-04" db="EMBL/GenBank/DDBJ databases">
        <authorList>
            <person name="Qu J."/>
            <person name="Murali S.C."/>
            <person name="Bandaranaike D."/>
            <person name="Bellair M."/>
            <person name="Blankenburg K."/>
            <person name="Chao H."/>
            <person name="Dinh H."/>
            <person name="Doddapaneni H."/>
            <person name="Downs B."/>
            <person name="Dugan-Rocha S."/>
            <person name="Elkadiri S."/>
            <person name="Gnanaolivu R.D."/>
            <person name="Hernandez B."/>
            <person name="Javaid M."/>
            <person name="Jayaseelan J.C."/>
            <person name="Lee S."/>
            <person name="Li M."/>
            <person name="Ming W."/>
            <person name="Munidasa M."/>
            <person name="Muniz J."/>
            <person name="Nguyen L."/>
            <person name="Ongeri F."/>
            <person name="Osuji N."/>
            <person name="Pu L.-L."/>
            <person name="Puazo M."/>
            <person name="Qu C."/>
            <person name="Quiroz J."/>
            <person name="Raj R."/>
            <person name="Weissenberger G."/>
            <person name="Xin Y."/>
            <person name="Zou X."/>
            <person name="Han Y."/>
            <person name="Richards S."/>
            <person name="Worley K."/>
            <person name="Muzny D."/>
            <person name="Gibbs R."/>
        </authorList>
    </citation>
    <scope>NUCLEOTIDE SEQUENCE</scope>
    <source>
        <strain evidence="1">Sampled in the wild</strain>
    </source>
</reference>
<dbReference type="Proteomes" id="UP000792457">
    <property type="component" value="Unassembled WGS sequence"/>
</dbReference>
<comment type="caution">
    <text evidence="1">The sequence shown here is derived from an EMBL/GenBank/DDBJ whole genome shotgun (WGS) entry which is preliminary data.</text>
</comment>
<gene>
    <name evidence="1" type="ORF">J437_LFUL019059</name>
</gene>
<evidence type="ECO:0000313" key="1">
    <source>
        <dbReference type="EMBL" id="KAG8239391.1"/>
    </source>
</evidence>
<proteinExistence type="predicted"/>
<protein>
    <submittedName>
        <fullName evidence="1">Uncharacterized protein</fullName>
    </submittedName>
</protein>
<dbReference type="OrthoDB" id="5989194at2759"/>
<keyword evidence="2" id="KW-1185">Reference proteome</keyword>
<dbReference type="AlphaFoldDB" id="A0A8K0P9W5"/>
<reference evidence="1" key="2">
    <citation type="submission" date="2017-10" db="EMBL/GenBank/DDBJ databases">
        <title>Ladona fulva Genome sequencing and assembly.</title>
        <authorList>
            <person name="Murali S."/>
            <person name="Richards S."/>
            <person name="Bandaranaike D."/>
            <person name="Bellair M."/>
            <person name="Blankenburg K."/>
            <person name="Chao H."/>
            <person name="Dinh H."/>
            <person name="Doddapaneni H."/>
            <person name="Dugan-Rocha S."/>
            <person name="Elkadiri S."/>
            <person name="Gnanaolivu R."/>
            <person name="Hernandez B."/>
            <person name="Skinner E."/>
            <person name="Javaid M."/>
            <person name="Lee S."/>
            <person name="Li M."/>
            <person name="Ming W."/>
            <person name="Munidasa M."/>
            <person name="Muniz J."/>
            <person name="Nguyen L."/>
            <person name="Hughes D."/>
            <person name="Osuji N."/>
            <person name="Pu L.-L."/>
            <person name="Puazo M."/>
            <person name="Qu C."/>
            <person name="Quiroz J."/>
            <person name="Raj R."/>
            <person name="Weissenberger G."/>
            <person name="Xin Y."/>
            <person name="Zou X."/>
            <person name="Han Y."/>
            <person name="Worley K."/>
            <person name="Muzny D."/>
            <person name="Gibbs R."/>
        </authorList>
    </citation>
    <scope>NUCLEOTIDE SEQUENCE</scope>
    <source>
        <strain evidence="1">Sampled in the wild</strain>
    </source>
</reference>
<evidence type="ECO:0000313" key="2">
    <source>
        <dbReference type="Proteomes" id="UP000792457"/>
    </source>
</evidence>
<name>A0A8K0P9W5_LADFU</name>
<organism evidence="1 2">
    <name type="scientific">Ladona fulva</name>
    <name type="common">Scarce chaser dragonfly</name>
    <name type="synonym">Libellula fulva</name>
    <dbReference type="NCBI Taxonomy" id="123851"/>
    <lineage>
        <taxon>Eukaryota</taxon>
        <taxon>Metazoa</taxon>
        <taxon>Ecdysozoa</taxon>
        <taxon>Arthropoda</taxon>
        <taxon>Hexapoda</taxon>
        <taxon>Insecta</taxon>
        <taxon>Pterygota</taxon>
        <taxon>Palaeoptera</taxon>
        <taxon>Odonata</taxon>
        <taxon>Epiprocta</taxon>
        <taxon>Anisoptera</taxon>
        <taxon>Libelluloidea</taxon>
        <taxon>Libellulidae</taxon>
        <taxon>Ladona</taxon>
    </lineage>
</organism>
<dbReference type="InterPro" id="IPR005312">
    <property type="entry name" value="DUF1759"/>
</dbReference>